<dbReference type="AlphaFoldDB" id="A0A5M8FCJ1"/>
<dbReference type="EMBL" id="VWXX01000043">
    <property type="protein sequence ID" value="KAA6182588.1"/>
    <property type="molecule type" value="Genomic_DNA"/>
</dbReference>
<protein>
    <submittedName>
        <fullName evidence="1">Uncharacterized protein</fullName>
    </submittedName>
</protein>
<evidence type="ECO:0000313" key="2">
    <source>
        <dbReference type="Proteomes" id="UP000322981"/>
    </source>
</evidence>
<sequence>MGSSVIATCSACGYQSEPLMIGGGMADFHALCAFPAYCAKGNHLLTINLFDDPCRCRTHRAVALPYNDPALVGEAGRNIVVSWNFDNRTAILTDGRYFCPACHQNTLSFADYGLMWD</sequence>
<proteinExistence type="predicted"/>
<name>A0A5M8FCJ1_9GAMM</name>
<dbReference type="OrthoDB" id="5472090at2"/>
<comment type="caution">
    <text evidence="1">The sequence shown here is derived from an EMBL/GenBank/DDBJ whole genome shotgun (WGS) entry which is preliminary data.</text>
</comment>
<evidence type="ECO:0000313" key="1">
    <source>
        <dbReference type="EMBL" id="KAA6182588.1"/>
    </source>
</evidence>
<gene>
    <name evidence="1" type="ORF">F2Q65_17570</name>
</gene>
<accession>A0A5M8FCJ1</accession>
<dbReference type="Proteomes" id="UP000322981">
    <property type="component" value="Unassembled WGS sequence"/>
</dbReference>
<reference evidence="1 2" key="1">
    <citation type="submission" date="2019-09" db="EMBL/GenBank/DDBJ databases">
        <title>Whole-genome sequence of the purple sulfur bacterium Thiohalocapsa marina DSM 19078.</title>
        <authorList>
            <person name="Kyndt J.A."/>
            <person name="Meyer T.E."/>
        </authorList>
    </citation>
    <scope>NUCLEOTIDE SEQUENCE [LARGE SCALE GENOMIC DNA]</scope>
    <source>
        <strain evidence="1 2">DSM 19078</strain>
    </source>
</reference>
<organism evidence="1 2">
    <name type="scientific">Thiohalocapsa marina</name>
    <dbReference type="NCBI Taxonomy" id="424902"/>
    <lineage>
        <taxon>Bacteria</taxon>
        <taxon>Pseudomonadati</taxon>
        <taxon>Pseudomonadota</taxon>
        <taxon>Gammaproteobacteria</taxon>
        <taxon>Chromatiales</taxon>
        <taxon>Chromatiaceae</taxon>
        <taxon>Thiohalocapsa</taxon>
    </lineage>
</organism>
<keyword evidence="2" id="KW-1185">Reference proteome</keyword>
<dbReference type="RefSeq" id="WP_150094707.1">
    <property type="nucleotide sequence ID" value="NZ_VWXX01000043.1"/>
</dbReference>